<dbReference type="STRING" id="1137280.D777_03481"/>
<organism evidence="3 4">
    <name type="scientific">Marinobacter nitratireducens</name>
    <dbReference type="NCBI Taxonomy" id="1137280"/>
    <lineage>
        <taxon>Bacteria</taxon>
        <taxon>Pseudomonadati</taxon>
        <taxon>Pseudomonadota</taxon>
        <taxon>Gammaproteobacteria</taxon>
        <taxon>Pseudomonadales</taxon>
        <taxon>Marinobacteraceae</taxon>
        <taxon>Marinobacter</taxon>
    </lineage>
</organism>
<accession>A0A072NB63</accession>
<proteinExistence type="predicted"/>
<dbReference type="Proteomes" id="UP000035057">
    <property type="component" value="Unassembled WGS sequence"/>
</dbReference>
<reference evidence="3 4" key="1">
    <citation type="submission" date="2012-12" db="EMBL/GenBank/DDBJ databases">
        <title>Genome assembly of Marinobacter sp. AK21.</title>
        <authorList>
            <person name="Khatri I."/>
            <person name="Kumar R."/>
            <person name="Vaidya B."/>
            <person name="Subramanian S."/>
            <person name="Pinnaka A."/>
        </authorList>
    </citation>
    <scope>NUCLEOTIDE SEQUENCE [LARGE SCALE GENOMIC DNA]</scope>
    <source>
        <strain evidence="3 4">AK21</strain>
    </source>
</reference>
<dbReference type="InterPro" id="IPR013424">
    <property type="entry name" value="Ice-binding_C"/>
</dbReference>
<name>A0A072NB63_9GAMM</name>
<dbReference type="PATRIC" id="fig|1137280.3.peg.3299"/>
<feature type="signal peptide" evidence="1">
    <location>
        <begin position="1"/>
        <end position="25"/>
    </location>
</feature>
<feature type="chain" id="PRO_5001682374" description="Ice-binding protein C-terminal domain-containing protein" evidence="1">
    <location>
        <begin position="26"/>
        <end position="197"/>
    </location>
</feature>
<comment type="caution">
    <text evidence="3">The sequence shown here is derived from an EMBL/GenBank/DDBJ whole genome shotgun (WGS) entry which is preliminary data.</text>
</comment>
<evidence type="ECO:0000313" key="4">
    <source>
        <dbReference type="Proteomes" id="UP000035057"/>
    </source>
</evidence>
<dbReference type="Pfam" id="PF07589">
    <property type="entry name" value="PEP-CTERM"/>
    <property type="match status" value="1"/>
</dbReference>
<evidence type="ECO:0000313" key="3">
    <source>
        <dbReference type="EMBL" id="KEF30305.1"/>
    </source>
</evidence>
<gene>
    <name evidence="3" type="ORF">D777_03481</name>
</gene>
<protein>
    <recommendedName>
        <fullName evidence="2">Ice-binding protein C-terminal domain-containing protein</fullName>
    </recommendedName>
</protein>
<sequence>MKKGMFLKAAMAVFSILLFSTSANALVISPSTADADGNHASGPYGPDNCEPTCINNIFGTSYDASNLLYKADAAEDGGSPTESGSFSGSYDFGFTVGNDGGTLEWILGTSSIVCGDCYIAVKDGNNDPRYYFYDISNIWDGMESIVLEDFWSNVRGSISHVSIWGSSPVTVPEPGTLALLALGITGLVASRRRATKA</sequence>
<evidence type="ECO:0000259" key="2">
    <source>
        <dbReference type="Pfam" id="PF07589"/>
    </source>
</evidence>
<dbReference type="EMBL" id="ANIE01000009">
    <property type="protein sequence ID" value="KEF30305.1"/>
    <property type="molecule type" value="Genomic_DNA"/>
</dbReference>
<dbReference type="NCBIfam" id="TIGR02595">
    <property type="entry name" value="PEP_CTERM"/>
    <property type="match status" value="1"/>
</dbReference>
<evidence type="ECO:0000256" key="1">
    <source>
        <dbReference type="SAM" id="SignalP"/>
    </source>
</evidence>
<keyword evidence="4" id="KW-1185">Reference proteome</keyword>
<feature type="domain" description="Ice-binding protein C-terminal" evidence="2">
    <location>
        <begin position="170"/>
        <end position="193"/>
    </location>
</feature>
<dbReference type="AlphaFoldDB" id="A0A072NB63"/>
<keyword evidence="1" id="KW-0732">Signal</keyword>